<dbReference type="KEGG" id="scac:106094148"/>
<feature type="compositionally biased region" description="Low complexity" evidence="1">
    <location>
        <begin position="129"/>
        <end position="151"/>
    </location>
</feature>
<feature type="compositionally biased region" description="Low complexity" evidence="1">
    <location>
        <begin position="172"/>
        <end position="184"/>
    </location>
</feature>
<gene>
    <name evidence="3" type="primary">106094148</name>
</gene>
<feature type="region of interest" description="Disordered" evidence="1">
    <location>
        <begin position="70"/>
        <end position="184"/>
    </location>
</feature>
<accession>A0A1I8PLA1</accession>
<dbReference type="OrthoDB" id="410807at2759"/>
<dbReference type="EnsemblMetazoa" id="SCAU009152-RA">
    <property type="protein sequence ID" value="SCAU009152-PA"/>
    <property type="gene ID" value="SCAU009152"/>
</dbReference>
<dbReference type="Proteomes" id="UP000095300">
    <property type="component" value="Unassembled WGS sequence"/>
</dbReference>
<dbReference type="InterPro" id="IPR054323">
    <property type="entry name" value="SPMIP1_C"/>
</dbReference>
<evidence type="ECO:0000256" key="1">
    <source>
        <dbReference type="SAM" id="MobiDB-lite"/>
    </source>
</evidence>
<dbReference type="Pfam" id="PF22589">
    <property type="entry name" value="SPMIP1"/>
    <property type="match status" value="1"/>
</dbReference>
<feature type="compositionally biased region" description="Low complexity" evidence="1">
    <location>
        <begin position="72"/>
        <end position="82"/>
    </location>
</feature>
<feature type="compositionally biased region" description="Basic and acidic residues" evidence="1">
    <location>
        <begin position="106"/>
        <end position="128"/>
    </location>
</feature>
<protein>
    <recommendedName>
        <fullName evidence="2">Sperm microtubule inner protein 1 C-terminal domain-containing protein</fullName>
    </recommendedName>
</protein>
<dbReference type="AlphaFoldDB" id="A0A1I8PLA1"/>
<name>A0A1I8PLA1_STOCA</name>
<evidence type="ECO:0000259" key="2">
    <source>
        <dbReference type="Pfam" id="PF22589"/>
    </source>
</evidence>
<organism evidence="3 4">
    <name type="scientific">Stomoxys calcitrans</name>
    <name type="common">Stable fly</name>
    <name type="synonym">Conops calcitrans</name>
    <dbReference type="NCBI Taxonomy" id="35570"/>
    <lineage>
        <taxon>Eukaryota</taxon>
        <taxon>Metazoa</taxon>
        <taxon>Ecdysozoa</taxon>
        <taxon>Arthropoda</taxon>
        <taxon>Hexapoda</taxon>
        <taxon>Insecta</taxon>
        <taxon>Pterygota</taxon>
        <taxon>Neoptera</taxon>
        <taxon>Endopterygota</taxon>
        <taxon>Diptera</taxon>
        <taxon>Brachycera</taxon>
        <taxon>Muscomorpha</taxon>
        <taxon>Muscoidea</taxon>
        <taxon>Muscidae</taxon>
        <taxon>Stomoxys</taxon>
    </lineage>
</organism>
<evidence type="ECO:0000313" key="3">
    <source>
        <dbReference type="EnsemblMetazoa" id="SCAU009152-PA"/>
    </source>
</evidence>
<dbReference type="VEuPathDB" id="VectorBase:SCAU009152"/>
<sequence length="273" mass="31047">MASKIISEAPLKEDSTHHPFKFCLRSNYLKLHAGEKNSHNTILKEKQNRCNEFLIHSKRDHSLENQLKTNVTNSSQSQNSSEKTSESSKNTATQTATAFSVAENCEETHSHKSPPKDNFNEKDKDSENANKVSNKSSSSSFLKAKSKSLTKNSMRHTNIPQLESSKIKTKTKPPQTSSTPIWKSFTSKSSNINSASKALCRQTTAFSYDLSTDELRAMNNFERAMKPTSEYEQHLLKTGSRSEYLRQRYLTSPDNKYNYPEATSWRIGWLHRA</sequence>
<reference evidence="3" key="1">
    <citation type="submission" date="2020-05" db="UniProtKB">
        <authorList>
            <consortium name="EnsemblMetazoa"/>
        </authorList>
    </citation>
    <scope>IDENTIFICATION</scope>
    <source>
        <strain evidence="3">USDA</strain>
    </source>
</reference>
<feature type="domain" description="Sperm microtubule inner protein 1 C-terminal" evidence="2">
    <location>
        <begin position="220"/>
        <end position="270"/>
    </location>
</feature>
<evidence type="ECO:0000313" key="4">
    <source>
        <dbReference type="Proteomes" id="UP000095300"/>
    </source>
</evidence>
<proteinExistence type="predicted"/>
<keyword evidence="4" id="KW-1185">Reference proteome</keyword>